<name>A0A8X7R8Z4_BRACI</name>
<sequence length="89" mass="10321">KSHTVVNHFFYYRHVTIISEALEAARLHQKIHNNTRVLSFGLEAHQQHTNPMTPMIKLQRDQKISSGARNMCKEWIVLAAPHITNFTCI</sequence>
<evidence type="ECO:0000313" key="2">
    <source>
        <dbReference type="Proteomes" id="UP000886595"/>
    </source>
</evidence>
<gene>
    <name evidence="1" type="ORF">Bca52824_054733</name>
</gene>
<reference evidence="1 2" key="1">
    <citation type="submission" date="2020-02" db="EMBL/GenBank/DDBJ databases">
        <authorList>
            <person name="Ma Q."/>
            <person name="Huang Y."/>
            <person name="Song X."/>
            <person name="Pei D."/>
        </authorList>
    </citation>
    <scope>NUCLEOTIDE SEQUENCE [LARGE SCALE GENOMIC DNA]</scope>
    <source>
        <strain evidence="1">Sxm20200214</strain>
        <tissue evidence="1">Leaf</tissue>
    </source>
</reference>
<protein>
    <submittedName>
        <fullName evidence="1">Uncharacterized protein</fullName>
    </submittedName>
</protein>
<organism evidence="1 2">
    <name type="scientific">Brassica carinata</name>
    <name type="common">Ethiopian mustard</name>
    <name type="synonym">Abyssinian cabbage</name>
    <dbReference type="NCBI Taxonomy" id="52824"/>
    <lineage>
        <taxon>Eukaryota</taxon>
        <taxon>Viridiplantae</taxon>
        <taxon>Streptophyta</taxon>
        <taxon>Embryophyta</taxon>
        <taxon>Tracheophyta</taxon>
        <taxon>Spermatophyta</taxon>
        <taxon>Magnoliopsida</taxon>
        <taxon>eudicotyledons</taxon>
        <taxon>Gunneridae</taxon>
        <taxon>Pentapetalae</taxon>
        <taxon>rosids</taxon>
        <taxon>malvids</taxon>
        <taxon>Brassicales</taxon>
        <taxon>Brassicaceae</taxon>
        <taxon>Brassiceae</taxon>
        <taxon>Brassica</taxon>
    </lineage>
</organism>
<accession>A0A8X7R8Z4</accession>
<dbReference type="AlphaFoldDB" id="A0A8X7R8Z4"/>
<feature type="non-terminal residue" evidence="1">
    <location>
        <position position="1"/>
    </location>
</feature>
<evidence type="ECO:0000313" key="1">
    <source>
        <dbReference type="EMBL" id="KAG2283513.1"/>
    </source>
</evidence>
<proteinExistence type="predicted"/>
<dbReference type="EMBL" id="JAAMPC010000011">
    <property type="protein sequence ID" value="KAG2283513.1"/>
    <property type="molecule type" value="Genomic_DNA"/>
</dbReference>
<comment type="caution">
    <text evidence="1">The sequence shown here is derived from an EMBL/GenBank/DDBJ whole genome shotgun (WGS) entry which is preliminary data.</text>
</comment>
<keyword evidence="2" id="KW-1185">Reference proteome</keyword>
<dbReference type="Proteomes" id="UP000886595">
    <property type="component" value="Unassembled WGS sequence"/>
</dbReference>